<dbReference type="Gene3D" id="3.15.10.30">
    <property type="entry name" value="Haemolymph juvenile hormone binding protein"/>
    <property type="match status" value="1"/>
</dbReference>
<comment type="caution">
    <text evidence="2">The sequence shown here is derived from an EMBL/GenBank/DDBJ whole genome shotgun (WGS) entry which is preliminary data.</text>
</comment>
<dbReference type="Pfam" id="PF06585">
    <property type="entry name" value="JHBP"/>
    <property type="match status" value="1"/>
</dbReference>
<reference evidence="2 3" key="1">
    <citation type="submission" date="2019-07" db="EMBL/GenBank/DDBJ databases">
        <title>Draft genome assembly of a fouling barnacle, Amphibalanus amphitrite (Darwin, 1854): The first reference genome for Thecostraca.</title>
        <authorList>
            <person name="Kim W."/>
        </authorList>
    </citation>
    <scope>NUCLEOTIDE SEQUENCE [LARGE SCALE GENOMIC DNA]</scope>
    <source>
        <strain evidence="2">SNU_AA5</strain>
        <tissue evidence="2">Soma without cirri and trophi</tissue>
    </source>
</reference>
<name>A0A6A4X2W8_AMPAM</name>
<keyword evidence="1" id="KW-0732">Signal</keyword>
<dbReference type="EMBL" id="VIIS01000212">
    <property type="protein sequence ID" value="KAF0311829.1"/>
    <property type="molecule type" value="Genomic_DNA"/>
</dbReference>
<evidence type="ECO:0000313" key="2">
    <source>
        <dbReference type="EMBL" id="KAF0311829.1"/>
    </source>
</evidence>
<evidence type="ECO:0000256" key="1">
    <source>
        <dbReference type="SAM" id="SignalP"/>
    </source>
</evidence>
<feature type="signal peptide" evidence="1">
    <location>
        <begin position="1"/>
        <end position="25"/>
    </location>
</feature>
<dbReference type="Proteomes" id="UP000440578">
    <property type="component" value="Unassembled WGS sequence"/>
</dbReference>
<feature type="chain" id="PRO_5025652326" description="Protein takeout" evidence="1">
    <location>
        <begin position="26"/>
        <end position="260"/>
    </location>
</feature>
<gene>
    <name evidence="2" type="ORF">FJT64_017388</name>
</gene>
<dbReference type="InterPro" id="IPR038606">
    <property type="entry name" value="To_sf"/>
</dbReference>
<dbReference type="InterPro" id="IPR010562">
    <property type="entry name" value="Haemolymph_juvenile_hormone-bd"/>
</dbReference>
<evidence type="ECO:0008006" key="4">
    <source>
        <dbReference type="Google" id="ProtNLM"/>
    </source>
</evidence>
<protein>
    <recommendedName>
        <fullName evidence="4">Protein takeout</fullName>
    </recommendedName>
</protein>
<evidence type="ECO:0000313" key="3">
    <source>
        <dbReference type="Proteomes" id="UP000440578"/>
    </source>
</evidence>
<dbReference type="PANTHER" id="PTHR11008:SF9">
    <property type="entry name" value="PROTEIN TAKEOUT-LIKE PROTEIN"/>
    <property type="match status" value="1"/>
</dbReference>
<dbReference type="AlphaFoldDB" id="A0A6A4X2W8"/>
<accession>A0A6A4X2W8</accession>
<sequence length="260" mass="28266">MSAARTRRPLVSLLALLAAASLAAGSPALSRPRRSSFETLAGGIPLQALFAFCQVSSENDNIGPCLAELLRGAIDKARPNFQTGLDIAREHIVLEPLKLDDIEPKEGKSVQTSVRDLKVHGISTLSINDITFSSDELALNLSFANVTATGLAKISYLFLSASPRVQLELSNLTVLVRANWMLDINPDDPEQLDIVLHNATAKFKLADLSIFLEELGNVGSFIQNIINANSKTLVKFLVPGLERSITKKLNRKLNRIKIAD</sequence>
<keyword evidence="3" id="KW-1185">Reference proteome</keyword>
<proteinExistence type="predicted"/>
<organism evidence="2 3">
    <name type="scientific">Amphibalanus amphitrite</name>
    <name type="common">Striped barnacle</name>
    <name type="synonym">Balanus amphitrite</name>
    <dbReference type="NCBI Taxonomy" id="1232801"/>
    <lineage>
        <taxon>Eukaryota</taxon>
        <taxon>Metazoa</taxon>
        <taxon>Ecdysozoa</taxon>
        <taxon>Arthropoda</taxon>
        <taxon>Crustacea</taxon>
        <taxon>Multicrustacea</taxon>
        <taxon>Cirripedia</taxon>
        <taxon>Thoracica</taxon>
        <taxon>Thoracicalcarea</taxon>
        <taxon>Balanomorpha</taxon>
        <taxon>Balanoidea</taxon>
        <taxon>Balanidae</taxon>
        <taxon>Amphibalaninae</taxon>
        <taxon>Amphibalanus</taxon>
    </lineage>
</organism>
<dbReference type="OrthoDB" id="10502743at2759"/>
<dbReference type="PANTHER" id="PTHR11008">
    <property type="entry name" value="PROTEIN TAKEOUT-LIKE PROTEIN"/>
    <property type="match status" value="1"/>
</dbReference>